<evidence type="ECO:0000259" key="6">
    <source>
        <dbReference type="PROSITE" id="PS50887"/>
    </source>
</evidence>
<dbReference type="InterPro" id="IPR000160">
    <property type="entry name" value="GGDEF_dom"/>
</dbReference>
<dbReference type="InterPro" id="IPR011990">
    <property type="entry name" value="TPR-like_helical_dom_sf"/>
</dbReference>
<dbReference type="PANTHER" id="PTHR45138">
    <property type="entry name" value="REGULATORY COMPONENTS OF SENSORY TRANSDUCTION SYSTEM"/>
    <property type="match status" value="1"/>
</dbReference>
<accession>A0ABW4XPX0</accession>
<dbReference type="GO" id="GO:0052621">
    <property type="term" value="F:diguanylate cyclase activity"/>
    <property type="evidence" value="ECO:0007669"/>
    <property type="project" value="UniProtKB-EC"/>
</dbReference>
<keyword evidence="8" id="KW-1185">Reference proteome</keyword>
<feature type="region of interest" description="Disordered" evidence="4">
    <location>
        <begin position="748"/>
        <end position="787"/>
    </location>
</feature>
<evidence type="ECO:0000256" key="1">
    <source>
        <dbReference type="ARBA" id="ARBA00012528"/>
    </source>
</evidence>
<dbReference type="Gene3D" id="3.30.70.270">
    <property type="match status" value="1"/>
</dbReference>
<proteinExistence type="predicted"/>
<reference evidence="8" key="1">
    <citation type="journal article" date="2019" name="Int. J. Syst. Evol. Microbiol.">
        <title>The Global Catalogue of Microorganisms (GCM) 10K type strain sequencing project: providing services to taxonomists for standard genome sequencing and annotation.</title>
        <authorList>
            <consortium name="The Broad Institute Genomics Platform"/>
            <consortium name="The Broad Institute Genome Sequencing Center for Infectious Disease"/>
            <person name="Wu L."/>
            <person name="Ma J."/>
        </authorList>
    </citation>
    <scope>NUCLEOTIDE SEQUENCE [LARGE SCALE GENOMIC DNA]</scope>
    <source>
        <strain evidence="8">CGMCC 1.10992</strain>
    </source>
</reference>
<dbReference type="PROSITE" id="PS50887">
    <property type="entry name" value="GGDEF"/>
    <property type="match status" value="1"/>
</dbReference>
<comment type="caution">
    <text evidence="7">The sequence shown here is derived from an EMBL/GenBank/DDBJ whole genome shotgun (WGS) entry which is preliminary data.</text>
</comment>
<dbReference type="Pfam" id="PF00990">
    <property type="entry name" value="GGDEF"/>
    <property type="match status" value="1"/>
</dbReference>
<dbReference type="InterPro" id="IPR019734">
    <property type="entry name" value="TPR_rpt"/>
</dbReference>
<dbReference type="EMBL" id="JBHUHT010000026">
    <property type="protein sequence ID" value="MFD2097596.1"/>
    <property type="molecule type" value="Genomic_DNA"/>
</dbReference>
<dbReference type="RefSeq" id="WP_345341680.1">
    <property type="nucleotide sequence ID" value="NZ_BAABLI010000030.1"/>
</dbReference>
<feature type="domain" description="GGDEF" evidence="6">
    <location>
        <begin position="575"/>
        <end position="714"/>
    </location>
</feature>
<evidence type="ECO:0000313" key="8">
    <source>
        <dbReference type="Proteomes" id="UP001597380"/>
    </source>
</evidence>
<evidence type="ECO:0000256" key="4">
    <source>
        <dbReference type="SAM" id="MobiDB-lite"/>
    </source>
</evidence>
<dbReference type="PANTHER" id="PTHR45138:SF9">
    <property type="entry name" value="DIGUANYLATE CYCLASE DGCM-RELATED"/>
    <property type="match status" value="1"/>
</dbReference>
<dbReference type="InterPro" id="IPR050469">
    <property type="entry name" value="Diguanylate_Cyclase"/>
</dbReference>
<sequence>MRRLLCLFLICFTFLPYAYSTGQEEALTIKQLVELSRKEPKQAIVVGEKMLIEAQSAPDSARIKLAIAWAQLLQGEYDKTDDLAKQALITAEQYQLAKLRAEAINIQGAVAYRKGRYSEAETFFHKSLAIAEQYQLLDRQLGAHSNLGNVYRNMGEPVLALDNLYKALQLGEKIQDPWRMGVTQVSLGLIYKENGQYSSALSRFDQARSLFRQAGNELSQTFPLGYAAEIYQLQGKYEQALKSANKAHQIWLQHNAKDSTARSLLTLAKLHRLLLHKDQAQQYLEDAKQIYEALENGTGMANYHLEAGQLALDLRETKKAQQHFRNALTYYSNQGQQTAQIETLNLIAESWLRLSQPAQAEKFLLLAGDYALENAPVPLLVQHDLLMAKSRFALGRRASALPLAERAAIRATEIKKLDEARQSYLLLSDIYQQQGEYKKALEHYQLSQAFANQLRERDQNKNLQLLRAEHQLALQAQQLEKVNAGKIQAELALAQQKWQKKTLQGTIAVLCILLCLISALVYQSRRLARFHEERSLHDPLTKLGNRRFLEQWLGLQLPIMQRRWFQKQSTNEKCADTYFLMIDLDHFKQVNDSLGHAAGDEVLAQFSQLCNHLLRDSDQLVRIGGEEFLLVAQQIDGQGAAQLAEKIRRVVARHSFIIDGQRPLNISCTLGFAPFPLADQQPEQQAIEGSIMLADRLLYEAKSMNRNAWLGLSHSHSWKANELIDADMDELYSAQARGEVVLISRHGIGSRNEAESEQEPVKSESTTTTPNEGLADNPEQPQGDGNP</sequence>
<feature type="chain" id="PRO_5045929823" description="diguanylate cyclase" evidence="5">
    <location>
        <begin position="19"/>
        <end position="787"/>
    </location>
</feature>
<dbReference type="SUPFAM" id="SSF55073">
    <property type="entry name" value="Nucleotide cyclase"/>
    <property type="match status" value="1"/>
</dbReference>
<feature type="repeat" description="TPR" evidence="3">
    <location>
        <begin position="101"/>
        <end position="134"/>
    </location>
</feature>
<dbReference type="InterPro" id="IPR043128">
    <property type="entry name" value="Rev_trsase/Diguanyl_cyclase"/>
</dbReference>
<dbReference type="CDD" id="cd01949">
    <property type="entry name" value="GGDEF"/>
    <property type="match status" value="1"/>
</dbReference>
<evidence type="ECO:0000256" key="3">
    <source>
        <dbReference type="PROSITE-ProRule" id="PRU00339"/>
    </source>
</evidence>
<dbReference type="PROSITE" id="PS50005">
    <property type="entry name" value="TPR"/>
    <property type="match status" value="1"/>
</dbReference>
<name>A0ABW4XPX0_9GAMM</name>
<gene>
    <name evidence="7" type="ORF">ACFSJ3_16515</name>
</gene>
<evidence type="ECO:0000256" key="5">
    <source>
        <dbReference type="SAM" id="SignalP"/>
    </source>
</evidence>
<keyword evidence="5" id="KW-0732">Signal</keyword>
<dbReference type="EC" id="2.7.7.65" evidence="1"/>
<dbReference type="NCBIfam" id="TIGR00254">
    <property type="entry name" value="GGDEF"/>
    <property type="match status" value="1"/>
</dbReference>
<protein>
    <recommendedName>
        <fullName evidence="1">diguanylate cyclase</fullName>
        <ecNumber evidence="1">2.7.7.65</ecNumber>
    </recommendedName>
</protein>
<keyword evidence="7" id="KW-0808">Transferase</keyword>
<dbReference type="InterPro" id="IPR029787">
    <property type="entry name" value="Nucleotide_cyclase"/>
</dbReference>
<dbReference type="SUPFAM" id="SSF48452">
    <property type="entry name" value="TPR-like"/>
    <property type="match status" value="3"/>
</dbReference>
<organism evidence="7 8">
    <name type="scientific">Corallincola platygyrae</name>
    <dbReference type="NCBI Taxonomy" id="1193278"/>
    <lineage>
        <taxon>Bacteria</taxon>
        <taxon>Pseudomonadati</taxon>
        <taxon>Pseudomonadota</taxon>
        <taxon>Gammaproteobacteria</taxon>
        <taxon>Alteromonadales</taxon>
        <taxon>Psychromonadaceae</taxon>
        <taxon>Corallincola</taxon>
    </lineage>
</organism>
<dbReference type="SMART" id="SM00028">
    <property type="entry name" value="TPR"/>
    <property type="match status" value="8"/>
</dbReference>
<evidence type="ECO:0000256" key="2">
    <source>
        <dbReference type="ARBA" id="ARBA00034247"/>
    </source>
</evidence>
<dbReference type="Pfam" id="PF13181">
    <property type="entry name" value="TPR_8"/>
    <property type="match status" value="1"/>
</dbReference>
<keyword evidence="3" id="KW-0802">TPR repeat</keyword>
<comment type="catalytic activity">
    <reaction evidence="2">
        <text>2 GTP = 3',3'-c-di-GMP + 2 diphosphate</text>
        <dbReference type="Rhea" id="RHEA:24898"/>
        <dbReference type="ChEBI" id="CHEBI:33019"/>
        <dbReference type="ChEBI" id="CHEBI:37565"/>
        <dbReference type="ChEBI" id="CHEBI:58805"/>
        <dbReference type="EC" id="2.7.7.65"/>
    </reaction>
</comment>
<keyword evidence="7" id="KW-0548">Nucleotidyltransferase</keyword>
<dbReference type="SMART" id="SM00267">
    <property type="entry name" value="GGDEF"/>
    <property type="match status" value="1"/>
</dbReference>
<feature type="signal peptide" evidence="5">
    <location>
        <begin position="1"/>
        <end position="18"/>
    </location>
</feature>
<dbReference type="Gene3D" id="1.25.40.10">
    <property type="entry name" value="Tetratricopeptide repeat domain"/>
    <property type="match status" value="3"/>
</dbReference>
<dbReference type="Proteomes" id="UP001597380">
    <property type="component" value="Unassembled WGS sequence"/>
</dbReference>
<dbReference type="Pfam" id="PF13424">
    <property type="entry name" value="TPR_12"/>
    <property type="match status" value="2"/>
</dbReference>
<evidence type="ECO:0000313" key="7">
    <source>
        <dbReference type="EMBL" id="MFD2097596.1"/>
    </source>
</evidence>